<dbReference type="SUPFAM" id="SSF52096">
    <property type="entry name" value="ClpP/crotonase"/>
    <property type="match status" value="1"/>
</dbReference>
<dbReference type="AlphaFoldDB" id="A0A931GRN9"/>
<name>A0A931GRN9_9CORY</name>
<protein>
    <submittedName>
        <fullName evidence="1">Enoyl-CoA hydratase/carnithine racemase</fullName>
    </submittedName>
</protein>
<organism evidence="1 2">
    <name type="scientific">Corynebacterium aquatimens</name>
    <dbReference type="NCBI Taxonomy" id="1190508"/>
    <lineage>
        <taxon>Bacteria</taxon>
        <taxon>Bacillati</taxon>
        <taxon>Actinomycetota</taxon>
        <taxon>Actinomycetes</taxon>
        <taxon>Mycobacteriales</taxon>
        <taxon>Corynebacteriaceae</taxon>
        <taxon>Corynebacterium</taxon>
    </lineage>
</organism>
<comment type="caution">
    <text evidence="1">The sequence shown here is derived from an EMBL/GenBank/DDBJ whole genome shotgun (WGS) entry which is preliminary data.</text>
</comment>
<dbReference type="Proteomes" id="UP000658613">
    <property type="component" value="Unassembled WGS sequence"/>
</dbReference>
<dbReference type="InterPro" id="IPR001753">
    <property type="entry name" value="Enoyl-CoA_hydra/iso"/>
</dbReference>
<evidence type="ECO:0000313" key="1">
    <source>
        <dbReference type="EMBL" id="MBG6122188.1"/>
    </source>
</evidence>
<evidence type="ECO:0000313" key="2">
    <source>
        <dbReference type="Proteomes" id="UP000658613"/>
    </source>
</evidence>
<dbReference type="PANTHER" id="PTHR43459:SF1">
    <property type="entry name" value="EG:BACN32G11.4 PROTEIN"/>
    <property type="match status" value="1"/>
</dbReference>
<dbReference type="GO" id="GO:0003824">
    <property type="term" value="F:catalytic activity"/>
    <property type="evidence" value="ECO:0007669"/>
    <property type="project" value="UniProtKB-ARBA"/>
</dbReference>
<dbReference type="InterPro" id="IPR029045">
    <property type="entry name" value="ClpP/crotonase-like_dom_sf"/>
</dbReference>
<sequence>MDTSSSSPIITAEVDGTIATIRISNPEKRNALRADSYRAIGELVLRAGNDASIRAVIITGDDTAFCAGMDVESFANAEEFNVAPHGVAPALVDIEMMADAITRCPIPVIAAVEGACAGIGASVAFATDIIIASEEAFVVLPFGRIGLMPDGGAVATAAASMGRHRAMALVLAQLPLSAKEALAAGLVAKLSPKGQALATAQELARSFSTSPRGALAATKAAVNKAALRGFNESLAFEAQTQTALLGTEEHQQGVAAFLNKRTHQFD</sequence>
<keyword evidence="2" id="KW-1185">Reference proteome</keyword>
<dbReference type="CDD" id="cd06558">
    <property type="entry name" value="crotonase-like"/>
    <property type="match status" value="1"/>
</dbReference>
<dbReference type="PANTHER" id="PTHR43459">
    <property type="entry name" value="ENOYL-COA HYDRATASE"/>
    <property type="match status" value="1"/>
</dbReference>
<reference evidence="1" key="1">
    <citation type="submission" date="2020-11" db="EMBL/GenBank/DDBJ databases">
        <title>Sequencing the genomes of 1000 actinobacteria strains.</title>
        <authorList>
            <person name="Klenk H.-P."/>
        </authorList>
    </citation>
    <scope>NUCLEOTIDE SEQUENCE</scope>
    <source>
        <strain evidence="1">DSM 45632</strain>
    </source>
</reference>
<dbReference type="EMBL" id="JADOUE010000001">
    <property type="protein sequence ID" value="MBG6122188.1"/>
    <property type="molecule type" value="Genomic_DNA"/>
</dbReference>
<proteinExistence type="predicted"/>
<accession>A0A931GRN9</accession>
<gene>
    <name evidence="1" type="ORF">IW254_001157</name>
</gene>
<dbReference type="Pfam" id="PF00378">
    <property type="entry name" value="ECH_1"/>
    <property type="match status" value="1"/>
</dbReference>
<dbReference type="Gene3D" id="3.90.226.10">
    <property type="entry name" value="2-enoyl-CoA Hydratase, Chain A, domain 1"/>
    <property type="match status" value="1"/>
</dbReference>
<dbReference type="RefSeq" id="WP_196824624.1">
    <property type="nucleotide sequence ID" value="NZ_CP046980.1"/>
</dbReference>